<organism evidence="1 2">
    <name type="scientific">Caerostris extrusa</name>
    <name type="common">Bark spider</name>
    <name type="synonym">Caerostris bankana</name>
    <dbReference type="NCBI Taxonomy" id="172846"/>
    <lineage>
        <taxon>Eukaryota</taxon>
        <taxon>Metazoa</taxon>
        <taxon>Ecdysozoa</taxon>
        <taxon>Arthropoda</taxon>
        <taxon>Chelicerata</taxon>
        <taxon>Arachnida</taxon>
        <taxon>Araneae</taxon>
        <taxon>Araneomorphae</taxon>
        <taxon>Entelegynae</taxon>
        <taxon>Araneoidea</taxon>
        <taxon>Araneidae</taxon>
        <taxon>Caerostris</taxon>
    </lineage>
</organism>
<proteinExistence type="predicted"/>
<dbReference type="AlphaFoldDB" id="A0AAV4SXG1"/>
<comment type="caution">
    <text evidence="1">The sequence shown here is derived from an EMBL/GenBank/DDBJ whole genome shotgun (WGS) entry which is preliminary data.</text>
</comment>
<keyword evidence="2" id="KW-1185">Reference proteome</keyword>
<evidence type="ECO:0000313" key="1">
    <source>
        <dbReference type="EMBL" id="GIY38062.1"/>
    </source>
</evidence>
<gene>
    <name evidence="1" type="ORF">CEXT_717811</name>
</gene>
<dbReference type="Proteomes" id="UP001054945">
    <property type="component" value="Unassembled WGS sequence"/>
</dbReference>
<sequence length="97" mass="10709">MHALNHPLTGVNGRPLSFKKNAENSKENLLRIAYLSIPQIQQYIIVIDSFHSERNEDDVGHSNMNILSMSVACVTAGLRVGIDLSLYASKLESSNLV</sequence>
<name>A0AAV4SXG1_CAEEX</name>
<evidence type="ECO:0000313" key="2">
    <source>
        <dbReference type="Proteomes" id="UP001054945"/>
    </source>
</evidence>
<accession>A0AAV4SXG1</accession>
<protein>
    <submittedName>
        <fullName evidence="1">Uncharacterized protein</fullName>
    </submittedName>
</protein>
<reference evidence="1 2" key="1">
    <citation type="submission" date="2021-06" db="EMBL/GenBank/DDBJ databases">
        <title>Caerostris extrusa draft genome.</title>
        <authorList>
            <person name="Kono N."/>
            <person name="Arakawa K."/>
        </authorList>
    </citation>
    <scope>NUCLEOTIDE SEQUENCE [LARGE SCALE GENOMIC DNA]</scope>
</reference>
<dbReference type="EMBL" id="BPLR01010252">
    <property type="protein sequence ID" value="GIY38062.1"/>
    <property type="molecule type" value="Genomic_DNA"/>
</dbReference>